<proteinExistence type="predicted"/>
<gene>
    <name evidence="2" type="ORF">EW026_g8247</name>
</gene>
<feature type="non-terminal residue" evidence="2">
    <location>
        <position position="164"/>
    </location>
</feature>
<protein>
    <submittedName>
        <fullName evidence="2">Uncharacterized protein</fullName>
    </submittedName>
</protein>
<evidence type="ECO:0000313" key="3">
    <source>
        <dbReference type="Proteomes" id="UP000309038"/>
    </source>
</evidence>
<keyword evidence="3" id="KW-1185">Reference proteome</keyword>
<feature type="region of interest" description="Disordered" evidence="1">
    <location>
        <begin position="105"/>
        <end position="164"/>
    </location>
</feature>
<name>A0A4S4K503_9APHY</name>
<reference evidence="2 3" key="1">
    <citation type="submission" date="2019-02" db="EMBL/GenBank/DDBJ databases">
        <title>Genome sequencing of the rare red list fungi Phlebia centrifuga.</title>
        <authorList>
            <person name="Buettner E."/>
            <person name="Kellner H."/>
        </authorList>
    </citation>
    <scope>NUCLEOTIDE SEQUENCE [LARGE SCALE GENOMIC DNA]</scope>
    <source>
        <strain evidence="2 3">DSM 108282</strain>
    </source>
</reference>
<dbReference type="EMBL" id="SGPJ01000942">
    <property type="protein sequence ID" value="THG92775.1"/>
    <property type="molecule type" value="Genomic_DNA"/>
</dbReference>
<organism evidence="2 3">
    <name type="scientific">Hermanssonia centrifuga</name>
    <dbReference type="NCBI Taxonomy" id="98765"/>
    <lineage>
        <taxon>Eukaryota</taxon>
        <taxon>Fungi</taxon>
        <taxon>Dikarya</taxon>
        <taxon>Basidiomycota</taxon>
        <taxon>Agaricomycotina</taxon>
        <taxon>Agaricomycetes</taxon>
        <taxon>Polyporales</taxon>
        <taxon>Meruliaceae</taxon>
        <taxon>Hermanssonia</taxon>
    </lineage>
</organism>
<feature type="compositionally biased region" description="Polar residues" evidence="1">
    <location>
        <begin position="117"/>
        <end position="126"/>
    </location>
</feature>
<feature type="compositionally biased region" description="Basic and acidic residues" evidence="1">
    <location>
        <begin position="153"/>
        <end position="164"/>
    </location>
</feature>
<dbReference type="Proteomes" id="UP000309038">
    <property type="component" value="Unassembled WGS sequence"/>
</dbReference>
<evidence type="ECO:0000256" key="1">
    <source>
        <dbReference type="SAM" id="MobiDB-lite"/>
    </source>
</evidence>
<comment type="caution">
    <text evidence="2">The sequence shown here is derived from an EMBL/GenBank/DDBJ whole genome shotgun (WGS) entry which is preliminary data.</text>
</comment>
<evidence type="ECO:0000313" key="2">
    <source>
        <dbReference type="EMBL" id="THG92775.1"/>
    </source>
</evidence>
<sequence>MTTGPPLLFALGLRILLNTLDYTRSPDTPDFLLIGLWQGVLLSHSLAHLPLLVLPIGLAITAKLLFIDFLPAPNTTQCACTLLGTALGVLFTDILTQLFEHGRFNEREPRGDPATTDPVNDTSAPSASRRLRLVSFDRTTAPADQDRRHHRRADKERAAAARAL</sequence>
<accession>A0A4S4K503</accession>
<dbReference type="AlphaFoldDB" id="A0A4S4K503"/>